<dbReference type="EMBL" id="CYPS01000023">
    <property type="protein sequence ID" value="CUH42598.1"/>
    <property type="molecule type" value="Genomic_DNA"/>
</dbReference>
<name>A0A0P1E2X5_9RHOB</name>
<dbReference type="PANTHER" id="PTHR36513:SF1">
    <property type="entry name" value="TRANSMEMBRANE PROTEIN"/>
    <property type="match status" value="1"/>
</dbReference>
<dbReference type="InterPro" id="IPR010297">
    <property type="entry name" value="DUF900_hydrolase"/>
</dbReference>
<sequence length="381" mass="41314">MAYRTPDRIFSLDFGISFFPILAALLILVLVASCGRTPDLIGVDNPKFPTSSISGASRQKIFIMTTREASEVVDVFYNDERAPNVGLASVVVSIPPNHLPGQLEAPRRLPPDPSKEFAVVDPVVYEADSAFVKDINRELLKRAPADRTIMFFVHGYNNTTSEAVLRMAQFVEDTNFNGIPILFTWASGAKPAKYVYDLNSALVAREQLKPTFEIVARTNARTVDIFAHSMGSLLVMEGIVQADLSGRFNRSGRLGSVVLASPDIDIDLFRSQLRQIETDFSRIFVLVAKDDRILKISRTLSGGVERVGSSDVAQLSDLGVVVIDLSQIDDSAAGSHTKFAGSPELVQVIGRGLKARQLNPDVPAGSLGGMLAGVPIKIVAD</sequence>
<dbReference type="PIRSF" id="PIRSF033909">
    <property type="entry name" value="UCP033909"/>
    <property type="match status" value="1"/>
</dbReference>
<evidence type="ECO:0000256" key="1">
    <source>
        <dbReference type="SAM" id="Phobius"/>
    </source>
</evidence>
<keyword evidence="1" id="KW-0472">Membrane</keyword>
<evidence type="ECO:0000313" key="2">
    <source>
        <dbReference type="EMBL" id="CUH42598.1"/>
    </source>
</evidence>
<dbReference type="PANTHER" id="PTHR36513">
    <property type="entry name" value="ABC TRANSMEMBRANE TYPE-1 DOMAIN-CONTAINING PROTEIN"/>
    <property type="match status" value="1"/>
</dbReference>
<keyword evidence="1" id="KW-1133">Transmembrane helix</keyword>
<dbReference type="PROSITE" id="PS51257">
    <property type="entry name" value="PROKAR_LIPOPROTEIN"/>
    <property type="match status" value="1"/>
</dbReference>
<evidence type="ECO:0000313" key="3">
    <source>
        <dbReference type="Proteomes" id="UP000050786"/>
    </source>
</evidence>
<dbReference type="AlphaFoldDB" id="A0A0P1E2X5"/>
<reference evidence="3" key="1">
    <citation type="submission" date="2015-09" db="EMBL/GenBank/DDBJ databases">
        <authorList>
            <person name="Rodrigo-Torres L."/>
            <person name="Arahal D.R."/>
        </authorList>
    </citation>
    <scope>NUCLEOTIDE SEQUENCE [LARGE SCALE GENOMIC DNA]</scope>
    <source>
        <strain evidence="3">CECT 4293</strain>
    </source>
</reference>
<keyword evidence="3" id="KW-1185">Reference proteome</keyword>
<dbReference type="InterPro" id="IPR029058">
    <property type="entry name" value="AB_hydrolase_fold"/>
</dbReference>
<dbReference type="SUPFAM" id="SSF53474">
    <property type="entry name" value="alpha/beta-Hydrolases"/>
    <property type="match status" value="1"/>
</dbReference>
<dbReference type="Gene3D" id="3.40.50.1820">
    <property type="entry name" value="alpha/beta hydrolase"/>
    <property type="match status" value="1"/>
</dbReference>
<accession>A0A0P1E2X5</accession>
<protein>
    <submittedName>
        <fullName evidence="2">Uncharacterized protein</fullName>
    </submittedName>
</protein>
<proteinExistence type="predicted"/>
<dbReference type="Pfam" id="PF05990">
    <property type="entry name" value="DUF900"/>
    <property type="match status" value="1"/>
</dbReference>
<organism evidence="2 3">
    <name type="scientific">Ruegeria atlantica</name>
    <dbReference type="NCBI Taxonomy" id="81569"/>
    <lineage>
        <taxon>Bacteria</taxon>
        <taxon>Pseudomonadati</taxon>
        <taxon>Pseudomonadota</taxon>
        <taxon>Alphaproteobacteria</taxon>
        <taxon>Rhodobacterales</taxon>
        <taxon>Roseobacteraceae</taxon>
        <taxon>Ruegeria</taxon>
    </lineage>
</organism>
<dbReference type="InterPro" id="IPR014586">
    <property type="entry name" value="UCP033909"/>
</dbReference>
<feature type="transmembrane region" description="Helical" evidence="1">
    <location>
        <begin position="12"/>
        <end position="32"/>
    </location>
</feature>
<keyword evidence="1" id="KW-0812">Transmembrane</keyword>
<dbReference type="Proteomes" id="UP000050786">
    <property type="component" value="Unassembled WGS sequence"/>
</dbReference>
<gene>
    <name evidence="2" type="ORF">RUM4293_01486</name>
</gene>